<evidence type="ECO:0000259" key="5">
    <source>
        <dbReference type="PROSITE" id="PS50109"/>
    </source>
</evidence>
<dbReference type="OrthoDB" id="9781904at2"/>
<dbReference type="GO" id="GO:0000155">
    <property type="term" value="F:phosphorelay sensor kinase activity"/>
    <property type="evidence" value="ECO:0007669"/>
    <property type="project" value="InterPro"/>
</dbReference>
<keyword evidence="4" id="KW-0472">Membrane</keyword>
<dbReference type="SMART" id="SM00387">
    <property type="entry name" value="HATPase_c"/>
    <property type="match status" value="1"/>
</dbReference>
<dbReference type="Gene3D" id="1.20.5.1930">
    <property type="match status" value="1"/>
</dbReference>
<dbReference type="PANTHER" id="PTHR24421:SF62">
    <property type="entry name" value="SENSORY TRANSDUCTION HISTIDINE KINASE"/>
    <property type="match status" value="1"/>
</dbReference>
<accession>D5EN08</accession>
<keyword evidence="2 6" id="KW-0418">Kinase</keyword>
<dbReference type="InterPro" id="IPR003594">
    <property type="entry name" value="HATPase_dom"/>
</dbReference>
<dbReference type="SUPFAM" id="SSF55874">
    <property type="entry name" value="ATPase domain of HSP90 chaperone/DNA topoisomerase II/histidine kinase"/>
    <property type="match status" value="1"/>
</dbReference>
<feature type="transmembrane region" description="Helical" evidence="4">
    <location>
        <begin position="467"/>
        <end position="488"/>
    </location>
</feature>
<evidence type="ECO:0000313" key="6">
    <source>
        <dbReference type="EMBL" id="ADE53443.1"/>
    </source>
</evidence>
<dbReference type="eggNOG" id="COG4585">
    <property type="taxonomic scope" value="Bacteria"/>
</dbReference>
<protein>
    <submittedName>
        <fullName evidence="6">Integral membrane sensor signal transduction histidine kinase</fullName>
        <ecNumber evidence="6">2.7.13.3</ecNumber>
    </submittedName>
</protein>
<keyword evidence="4" id="KW-0812">Transmembrane</keyword>
<dbReference type="Pfam" id="PF07730">
    <property type="entry name" value="HisKA_3"/>
    <property type="match status" value="1"/>
</dbReference>
<dbReference type="KEGG" id="caa:Caka_0418"/>
<dbReference type="InterPro" id="IPR036890">
    <property type="entry name" value="HATPase_C_sf"/>
</dbReference>
<dbReference type="STRING" id="583355.Caka_0418"/>
<dbReference type="InterPro" id="IPR011712">
    <property type="entry name" value="Sig_transdc_His_kin_sub3_dim/P"/>
</dbReference>
<keyword evidence="4" id="KW-1133">Transmembrane helix</keyword>
<sequence length="753" mass="83147">MRICRNVLQQMRSTYLFSRMSRSLPFLLHICLAVLGCVTCGELRAKDPIGRIAEVRSLETHESDQGLEVNLIGQIVRIHPQGSGFFIYDGEHGIYVKSLHPDAVPEGSIVAGDVVRVRGNTESGDFFPAIVPTAIERLGHEDLPDTRVFTLSELHDPKSDSDWVTVWGAVITAAYKVEAHKVILLEMDLKGNTIAVQVPVTPGSYTAMKQLLFRRVVFDAVAGSVYNTQRQLTGRVFYVNSAEDIQPIRNKVTTAPPIDVEIHEMMRMGSNLEQAIRTQGQVTYVSDSEFYLRGEEASLRVVPREVPALDIGEQVQVVGVAWPQPISPAFRATRVKGLGQAPAPLPRPVELGAQIDPELNYDLISLDVDLVNISRSFALDPSTGEEIEQVALLCRSGEHLFEAHLPNAAMAVGLESARRLNLTGICSLEADMEIRWMLAVSGLSLQLRGPDDLRVLSVKPWWTTGKLLSLLGILFAVLALVLIWAALLRRTVERQTSIIGQQIEHQTVLDERQRIARELHDNLEQGLAGMAIQLRGALRLFERHAANLRASTSKALELVQDGNEPLKEHIVDHLDVADSGTQQQKRALNTIQDMLKHCNEESRASIMDLRGGLLERMNLCAAIEVALSKLAEEGDLQLDVHCEGPARRLKFSAERNLLVIAREAATNAVRHGHPSHISVRVVYQADSLLLEIEDDGGGFDTQEAAKLTGHFGLVGMQERAKQIDGSFDLQTEAGKGTVISVSLPSLKEWERKT</sequence>
<reference evidence="6 7" key="1">
    <citation type="journal article" date="2010" name="Stand. Genomic Sci.">
        <title>Complete genome sequence of Coraliomargarita akajimensis type strain (04OKA010-24).</title>
        <authorList>
            <person name="Mavromatis K."/>
            <person name="Abt B."/>
            <person name="Brambilla E."/>
            <person name="Lapidus A."/>
            <person name="Copeland A."/>
            <person name="Deshpande S."/>
            <person name="Nolan M."/>
            <person name="Lucas S."/>
            <person name="Tice H."/>
            <person name="Cheng J.F."/>
            <person name="Han C."/>
            <person name="Detter J.C."/>
            <person name="Woyke T."/>
            <person name="Goodwin L."/>
            <person name="Pitluck S."/>
            <person name="Held B."/>
            <person name="Brettin T."/>
            <person name="Tapia R."/>
            <person name="Ivanova N."/>
            <person name="Mikhailova N."/>
            <person name="Pati A."/>
            <person name="Liolios K."/>
            <person name="Chen A."/>
            <person name="Palaniappan K."/>
            <person name="Land M."/>
            <person name="Hauser L."/>
            <person name="Chang Y.J."/>
            <person name="Jeffries C.D."/>
            <person name="Rohde M."/>
            <person name="Goker M."/>
            <person name="Bristow J."/>
            <person name="Eisen J.A."/>
            <person name="Markowitz V."/>
            <person name="Hugenholtz P."/>
            <person name="Klenk H.P."/>
            <person name="Kyrpides N.C."/>
        </authorList>
    </citation>
    <scope>NUCLEOTIDE SEQUENCE [LARGE SCALE GENOMIC DNA]</scope>
    <source>
        <strain evidence="7">DSM 45221 / IAM 15411 / JCM 23193 / KCTC 12865</strain>
    </source>
</reference>
<evidence type="ECO:0000256" key="1">
    <source>
        <dbReference type="ARBA" id="ARBA00022679"/>
    </source>
</evidence>
<name>D5EN08_CORAD</name>
<dbReference type="PANTHER" id="PTHR24421">
    <property type="entry name" value="NITRATE/NITRITE SENSOR PROTEIN NARX-RELATED"/>
    <property type="match status" value="1"/>
</dbReference>
<evidence type="ECO:0000256" key="2">
    <source>
        <dbReference type="ARBA" id="ARBA00022777"/>
    </source>
</evidence>
<dbReference type="HOGENOM" id="CLU_023503_0_0_0"/>
<keyword evidence="1 6" id="KW-0808">Transferase</keyword>
<dbReference type="GO" id="GO:0016020">
    <property type="term" value="C:membrane"/>
    <property type="evidence" value="ECO:0007669"/>
    <property type="project" value="InterPro"/>
</dbReference>
<dbReference type="EC" id="2.7.13.3" evidence="6"/>
<keyword evidence="7" id="KW-1185">Reference proteome</keyword>
<dbReference type="AlphaFoldDB" id="D5EN08"/>
<dbReference type="Proteomes" id="UP000000925">
    <property type="component" value="Chromosome"/>
</dbReference>
<proteinExistence type="predicted"/>
<dbReference type="Gene3D" id="3.30.565.10">
    <property type="entry name" value="Histidine kinase-like ATPase, C-terminal domain"/>
    <property type="match status" value="1"/>
</dbReference>
<evidence type="ECO:0000256" key="3">
    <source>
        <dbReference type="ARBA" id="ARBA00023012"/>
    </source>
</evidence>
<evidence type="ECO:0000313" key="7">
    <source>
        <dbReference type="Proteomes" id="UP000000925"/>
    </source>
</evidence>
<dbReference type="EMBL" id="CP001998">
    <property type="protein sequence ID" value="ADE53443.1"/>
    <property type="molecule type" value="Genomic_DNA"/>
</dbReference>
<dbReference type="InterPro" id="IPR005467">
    <property type="entry name" value="His_kinase_dom"/>
</dbReference>
<organism evidence="6 7">
    <name type="scientific">Coraliomargarita akajimensis (strain DSM 45221 / IAM 15411 / JCM 23193 / KCTC 12865 / 04OKA010-24)</name>
    <dbReference type="NCBI Taxonomy" id="583355"/>
    <lineage>
        <taxon>Bacteria</taxon>
        <taxon>Pseudomonadati</taxon>
        <taxon>Verrucomicrobiota</taxon>
        <taxon>Opitutia</taxon>
        <taxon>Puniceicoccales</taxon>
        <taxon>Coraliomargaritaceae</taxon>
        <taxon>Coraliomargarita</taxon>
    </lineage>
</organism>
<dbReference type="PROSITE" id="PS50109">
    <property type="entry name" value="HIS_KIN"/>
    <property type="match status" value="1"/>
</dbReference>
<dbReference type="Pfam" id="PF02518">
    <property type="entry name" value="HATPase_c"/>
    <property type="match status" value="1"/>
</dbReference>
<gene>
    <name evidence="6" type="ordered locus">Caka_0418</name>
</gene>
<feature type="domain" description="Histidine kinase" evidence="5">
    <location>
        <begin position="657"/>
        <end position="747"/>
    </location>
</feature>
<dbReference type="GO" id="GO:0046983">
    <property type="term" value="F:protein dimerization activity"/>
    <property type="evidence" value="ECO:0007669"/>
    <property type="project" value="InterPro"/>
</dbReference>
<keyword evidence="3" id="KW-0902">Two-component regulatory system</keyword>
<dbReference type="CDD" id="cd16917">
    <property type="entry name" value="HATPase_UhpB-NarQ-NarX-like"/>
    <property type="match status" value="1"/>
</dbReference>
<evidence type="ECO:0000256" key="4">
    <source>
        <dbReference type="SAM" id="Phobius"/>
    </source>
</evidence>
<dbReference type="InterPro" id="IPR050482">
    <property type="entry name" value="Sensor_HK_TwoCompSys"/>
</dbReference>